<comment type="similarity">
    <text evidence="2">Belongs to the TSR2 family.</text>
</comment>
<feature type="compositionally biased region" description="Acidic residues" evidence="5">
    <location>
        <begin position="164"/>
        <end position="181"/>
    </location>
</feature>
<sequence>MAAAAISPPLAQQQELFKEVVENIFNRWTALRLAVEHGMGGALGLNVSVPSDHPDQHALMMMHRSPFQTAIEIINYVTCYCTENKRVDFIDLREVLEEIMDQEFQTICQDESIDEISHILIKYLNLLKSNKVEEMRAELARMGPCEIWIKSGNRIKVQKMDDSSGTEDEEEEEDDDDDMDVEAPPFTRTVAMSAPSTEGSTTNFVEEEVEPGWTQVCNRRRR</sequence>
<dbReference type="AlphaFoldDB" id="A0A8D8HGV5"/>
<accession>A0A8D8HGV5</accession>
<organism evidence="6">
    <name type="scientific">Culex pipiens</name>
    <name type="common">House mosquito</name>
    <dbReference type="NCBI Taxonomy" id="7175"/>
    <lineage>
        <taxon>Eukaryota</taxon>
        <taxon>Metazoa</taxon>
        <taxon>Ecdysozoa</taxon>
        <taxon>Arthropoda</taxon>
        <taxon>Hexapoda</taxon>
        <taxon>Insecta</taxon>
        <taxon>Pterygota</taxon>
        <taxon>Neoptera</taxon>
        <taxon>Endopterygota</taxon>
        <taxon>Diptera</taxon>
        <taxon>Nematocera</taxon>
        <taxon>Culicoidea</taxon>
        <taxon>Culicidae</taxon>
        <taxon>Culicinae</taxon>
        <taxon>Culicini</taxon>
        <taxon>Culex</taxon>
        <taxon>Culex</taxon>
    </lineage>
</organism>
<name>A0A8D8HGV5_CULPI</name>
<dbReference type="EMBL" id="HBUE01318326">
    <property type="protein sequence ID" value="CAG6586832.1"/>
    <property type="molecule type" value="Transcribed_RNA"/>
</dbReference>
<proteinExistence type="inferred from homology"/>
<evidence type="ECO:0000313" key="6">
    <source>
        <dbReference type="EMBL" id="CAG6534885.1"/>
    </source>
</evidence>
<dbReference type="EMBL" id="HBUE01211892">
    <property type="protein sequence ID" value="CAG6534885.1"/>
    <property type="molecule type" value="Transcribed_RNA"/>
</dbReference>
<feature type="compositionally biased region" description="Polar residues" evidence="5">
    <location>
        <begin position="194"/>
        <end position="204"/>
    </location>
</feature>
<evidence type="ECO:0000256" key="1">
    <source>
        <dbReference type="ARBA" id="ARBA00002210"/>
    </source>
</evidence>
<reference evidence="6" key="1">
    <citation type="submission" date="2021-05" db="EMBL/GenBank/DDBJ databases">
        <authorList>
            <person name="Alioto T."/>
            <person name="Alioto T."/>
            <person name="Gomez Garrido J."/>
        </authorList>
    </citation>
    <scope>NUCLEOTIDE SEQUENCE</scope>
</reference>
<evidence type="ECO:0000256" key="4">
    <source>
        <dbReference type="ARBA" id="ARBA00022552"/>
    </source>
</evidence>
<evidence type="ECO:0000256" key="5">
    <source>
        <dbReference type="SAM" id="MobiDB-lite"/>
    </source>
</evidence>
<keyword evidence="4" id="KW-0698">rRNA processing</keyword>
<dbReference type="GO" id="GO:0006364">
    <property type="term" value="P:rRNA processing"/>
    <property type="evidence" value="ECO:0007669"/>
    <property type="project" value="UniProtKB-KW"/>
</dbReference>
<dbReference type="Pfam" id="PF10273">
    <property type="entry name" value="WGG"/>
    <property type="match status" value="2"/>
</dbReference>
<evidence type="ECO:0000256" key="2">
    <source>
        <dbReference type="ARBA" id="ARBA00006524"/>
    </source>
</evidence>
<comment type="function">
    <text evidence="1">May be involved in 20S pre-rRNA processing.</text>
</comment>
<evidence type="ECO:0000256" key="3">
    <source>
        <dbReference type="ARBA" id="ARBA00017551"/>
    </source>
</evidence>
<protein>
    <recommendedName>
        <fullName evidence="3">Pre-rRNA-processing protein TSR2 homolog</fullName>
    </recommendedName>
</protein>
<dbReference type="PANTHER" id="PTHR21250">
    <property type="entry name" value="PRE-RRNA-PROCESSING PROTEIN TSR2 HOMOLOG"/>
    <property type="match status" value="1"/>
</dbReference>
<dbReference type="InterPro" id="IPR019398">
    <property type="entry name" value="Pre-rRNA_process_TSR2"/>
</dbReference>
<feature type="region of interest" description="Disordered" evidence="5">
    <location>
        <begin position="158"/>
        <end position="222"/>
    </location>
</feature>